<organism evidence="2 3">
    <name type="scientific">Segatella copri</name>
    <dbReference type="NCBI Taxonomy" id="165179"/>
    <lineage>
        <taxon>Bacteria</taxon>
        <taxon>Pseudomonadati</taxon>
        <taxon>Bacteroidota</taxon>
        <taxon>Bacteroidia</taxon>
        <taxon>Bacteroidales</taxon>
        <taxon>Prevotellaceae</taxon>
        <taxon>Segatella</taxon>
    </lineage>
</organism>
<gene>
    <name evidence="2" type="ORF">DW192_12745</name>
</gene>
<dbReference type="Proteomes" id="UP000284548">
    <property type="component" value="Unassembled WGS sequence"/>
</dbReference>
<dbReference type="AlphaFoldDB" id="A0A3R6I5U5"/>
<feature type="transmembrane region" description="Helical" evidence="1">
    <location>
        <begin position="39"/>
        <end position="58"/>
    </location>
</feature>
<evidence type="ECO:0000256" key="1">
    <source>
        <dbReference type="SAM" id="Phobius"/>
    </source>
</evidence>
<evidence type="ECO:0000313" key="2">
    <source>
        <dbReference type="EMBL" id="RHH78895.1"/>
    </source>
</evidence>
<feature type="transmembrane region" description="Helical" evidence="1">
    <location>
        <begin position="70"/>
        <end position="97"/>
    </location>
</feature>
<keyword evidence="1" id="KW-1133">Transmembrane helix</keyword>
<evidence type="ECO:0000313" key="3">
    <source>
        <dbReference type="Proteomes" id="UP000284548"/>
    </source>
</evidence>
<accession>A0A3R6I5U5</accession>
<protein>
    <submittedName>
        <fullName evidence="2">Uncharacterized protein</fullName>
    </submittedName>
</protein>
<comment type="caution">
    <text evidence="2">The sequence shown here is derived from an EMBL/GenBank/DDBJ whole genome shotgun (WGS) entry which is preliminary data.</text>
</comment>
<proteinExistence type="predicted"/>
<reference evidence="2 3" key="1">
    <citation type="submission" date="2018-08" db="EMBL/GenBank/DDBJ databases">
        <title>A genome reference for cultivated species of the human gut microbiota.</title>
        <authorList>
            <person name="Zou Y."/>
            <person name="Xue W."/>
            <person name="Luo G."/>
        </authorList>
    </citation>
    <scope>NUCLEOTIDE SEQUENCE [LARGE SCALE GENOMIC DNA]</scope>
    <source>
        <strain evidence="2 3">AM16-54</strain>
    </source>
</reference>
<keyword evidence="1" id="KW-0812">Transmembrane</keyword>
<sequence>MVTIFIERISNQNNDEHPVWRKILDIERCKREKDGFVTFFYFTAFYFGIIYIKICFLVQIEKTPQRVLKLFFKLMAILLPFYFFVSFFFSTFANVILNTIFLP</sequence>
<keyword evidence="1" id="KW-0472">Membrane</keyword>
<dbReference type="EMBL" id="QRKB01000038">
    <property type="protein sequence ID" value="RHH78895.1"/>
    <property type="molecule type" value="Genomic_DNA"/>
</dbReference>
<name>A0A3R6I5U5_9BACT</name>